<evidence type="ECO:0000313" key="1">
    <source>
        <dbReference type="EMBL" id="SHO52569.1"/>
    </source>
</evidence>
<accession>A0A1M7YJ04</accession>
<reference evidence="1 2" key="1">
    <citation type="submission" date="2016-12" db="EMBL/GenBank/DDBJ databases">
        <authorList>
            <person name="Song W.-J."/>
            <person name="Kurnit D.M."/>
        </authorList>
    </citation>
    <scope>NUCLEOTIDE SEQUENCE [LARGE SCALE GENOMIC DNA]</scope>
    <source>
        <strain evidence="1 2">DSM 18488</strain>
    </source>
</reference>
<proteinExistence type="predicted"/>
<evidence type="ECO:0000313" key="2">
    <source>
        <dbReference type="Proteomes" id="UP000184603"/>
    </source>
</evidence>
<keyword evidence="2" id="KW-1185">Reference proteome</keyword>
<dbReference type="STRING" id="1121416.SAMN02745220_04629"/>
<sequence>MSMRGDIISEEYKKMVFIQDKDGKEYACYIDDLKNLKRKEDLTDEEKEKCTDLSQVLGDNW</sequence>
<dbReference type="RefSeq" id="WP_234981254.1">
    <property type="nucleotide sequence ID" value="NZ_FRFE01000037.1"/>
</dbReference>
<protein>
    <submittedName>
        <fullName evidence="1">Uncharacterized protein</fullName>
    </submittedName>
</protein>
<dbReference type="AlphaFoldDB" id="A0A1M7YJ04"/>
<name>A0A1M7YJ04_9BACT</name>
<dbReference type="EMBL" id="FRFE01000037">
    <property type="protein sequence ID" value="SHO52569.1"/>
    <property type="molecule type" value="Genomic_DNA"/>
</dbReference>
<dbReference type="Proteomes" id="UP000184603">
    <property type="component" value="Unassembled WGS sequence"/>
</dbReference>
<organism evidence="1 2">
    <name type="scientific">Desulfopila aestuarii DSM 18488</name>
    <dbReference type="NCBI Taxonomy" id="1121416"/>
    <lineage>
        <taxon>Bacteria</taxon>
        <taxon>Pseudomonadati</taxon>
        <taxon>Thermodesulfobacteriota</taxon>
        <taxon>Desulfobulbia</taxon>
        <taxon>Desulfobulbales</taxon>
        <taxon>Desulfocapsaceae</taxon>
        <taxon>Desulfopila</taxon>
    </lineage>
</organism>
<gene>
    <name evidence="1" type="ORF">SAMN02745220_04629</name>
</gene>